<dbReference type="Proteomes" id="UP001596492">
    <property type="component" value="Unassembled WGS sequence"/>
</dbReference>
<protein>
    <submittedName>
        <fullName evidence="2">VOC family protein</fullName>
    </submittedName>
</protein>
<comment type="caution">
    <text evidence="2">The sequence shown here is derived from an EMBL/GenBank/DDBJ whole genome shotgun (WGS) entry which is preliminary data.</text>
</comment>
<proteinExistence type="predicted"/>
<dbReference type="Gene3D" id="3.10.180.10">
    <property type="entry name" value="2,3-Dihydroxybiphenyl 1,2-Dioxygenase, domain 1"/>
    <property type="match status" value="1"/>
</dbReference>
<dbReference type="InterPro" id="IPR029068">
    <property type="entry name" value="Glyas_Bleomycin-R_OHBP_Dase"/>
</dbReference>
<evidence type="ECO:0000259" key="1">
    <source>
        <dbReference type="PROSITE" id="PS51819"/>
    </source>
</evidence>
<dbReference type="Pfam" id="PF00903">
    <property type="entry name" value="Glyoxalase"/>
    <property type="match status" value="1"/>
</dbReference>
<dbReference type="PROSITE" id="PS51819">
    <property type="entry name" value="VOC"/>
    <property type="match status" value="1"/>
</dbReference>
<accession>A0ABW2IJQ7</accession>
<dbReference type="PANTHER" id="PTHR35006">
    <property type="entry name" value="GLYOXALASE FAMILY PROTEIN (AFU_ORTHOLOGUE AFUA_5G14830)"/>
    <property type="match status" value="1"/>
</dbReference>
<dbReference type="InterPro" id="IPR037523">
    <property type="entry name" value="VOC_core"/>
</dbReference>
<keyword evidence="3" id="KW-1185">Reference proteome</keyword>
<evidence type="ECO:0000313" key="2">
    <source>
        <dbReference type="EMBL" id="MFC7291133.1"/>
    </source>
</evidence>
<reference evidence="3" key="1">
    <citation type="journal article" date="2019" name="Int. J. Syst. Evol. Microbiol.">
        <title>The Global Catalogue of Microorganisms (GCM) 10K type strain sequencing project: providing services to taxonomists for standard genome sequencing and annotation.</title>
        <authorList>
            <consortium name="The Broad Institute Genomics Platform"/>
            <consortium name="The Broad Institute Genome Sequencing Center for Infectious Disease"/>
            <person name="Wu L."/>
            <person name="Ma J."/>
        </authorList>
    </citation>
    <scope>NUCLEOTIDE SEQUENCE [LARGE SCALE GENOMIC DNA]</scope>
    <source>
        <strain evidence="3">CCUG 51308</strain>
    </source>
</reference>
<dbReference type="RefSeq" id="WP_382166327.1">
    <property type="nucleotide sequence ID" value="NZ_JBHTBR010000002.1"/>
</dbReference>
<name>A0ABW2IJQ7_9PROT</name>
<feature type="domain" description="VOC" evidence="1">
    <location>
        <begin position="1"/>
        <end position="119"/>
    </location>
</feature>
<dbReference type="PANTHER" id="PTHR35006:SF2">
    <property type="entry name" value="GLYOXALASE FAMILY PROTEIN (AFU_ORTHOLOGUE AFUA_5G14830)"/>
    <property type="match status" value="1"/>
</dbReference>
<dbReference type="EMBL" id="JBHTBR010000002">
    <property type="protein sequence ID" value="MFC7291133.1"/>
    <property type="molecule type" value="Genomic_DNA"/>
</dbReference>
<sequence>MIGYTTLGVKDLDASKKFYSALFDAEVLIDAGRIAMIGKNIDQPMIAVCTPYNGEAPAPGNGVTVAFPGGSKEGAKALYEKAIKLGATCDGAPGQRIDNMFYGAYVKDLDGNKLCFFDFS</sequence>
<gene>
    <name evidence="2" type="ORF">ACFQS8_05860</name>
</gene>
<dbReference type="SUPFAM" id="SSF54593">
    <property type="entry name" value="Glyoxalase/Bleomycin resistance protein/Dihydroxybiphenyl dioxygenase"/>
    <property type="match status" value="1"/>
</dbReference>
<dbReference type="CDD" id="cd07262">
    <property type="entry name" value="VOC_like"/>
    <property type="match status" value="1"/>
</dbReference>
<dbReference type="InterPro" id="IPR004360">
    <property type="entry name" value="Glyas_Fos-R_dOase_dom"/>
</dbReference>
<organism evidence="2 3">
    <name type="scientific">Hirschia litorea</name>
    <dbReference type="NCBI Taxonomy" id="1199156"/>
    <lineage>
        <taxon>Bacteria</taxon>
        <taxon>Pseudomonadati</taxon>
        <taxon>Pseudomonadota</taxon>
        <taxon>Alphaproteobacteria</taxon>
        <taxon>Hyphomonadales</taxon>
        <taxon>Hyphomonadaceae</taxon>
        <taxon>Hirschia</taxon>
    </lineage>
</organism>
<evidence type="ECO:0000313" key="3">
    <source>
        <dbReference type="Proteomes" id="UP001596492"/>
    </source>
</evidence>